<feature type="repeat" description="ANK" evidence="3">
    <location>
        <begin position="245"/>
        <end position="277"/>
    </location>
</feature>
<organism evidence="5 6">
    <name type="scientific">Larimichthys crocea</name>
    <name type="common">Large yellow croaker</name>
    <name type="synonym">Pseudosciaena crocea</name>
    <dbReference type="NCBI Taxonomy" id="215358"/>
    <lineage>
        <taxon>Eukaryota</taxon>
        <taxon>Metazoa</taxon>
        <taxon>Chordata</taxon>
        <taxon>Craniata</taxon>
        <taxon>Vertebrata</taxon>
        <taxon>Euteleostomi</taxon>
        <taxon>Actinopterygii</taxon>
        <taxon>Neopterygii</taxon>
        <taxon>Teleostei</taxon>
        <taxon>Neoteleostei</taxon>
        <taxon>Acanthomorphata</taxon>
        <taxon>Eupercaria</taxon>
        <taxon>Sciaenidae</taxon>
        <taxon>Larimichthys</taxon>
    </lineage>
</organism>
<dbReference type="PROSITE" id="PS50088">
    <property type="entry name" value="ANK_REPEAT"/>
    <property type="match status" value="4"/>
</dbReference>
<proteinExistence type="predicted"/>
<evidence type="ECO:0000313" key="6">
    <source>
        <dbReference type="Proteomes" id="UP000424527"/>
    </source>
</evidence>
<dbReference type="GO" id="GO:0004842">
    <property type="term" value="F:ubiquitin-protein transferase activity"/>
    <property type="evidence" value="ECO:0007669"/>
    <property type="project" value="TreeGrafter"/>
</dbReference>
<dbReference type="PANTHER" id="PTHR24171">
    <property type="entry name" value="ANKYRIN REPEAT DOMAIN-CONTAINING PROTEIN 39-RELATED"/>
    <property type="match status" value="1"/>
</dbReference>
<feature type="repeat" description="ANK" evidence="3">
    <location>
        <begin position="145"/>
        <end position="177"/>
    </location>
</feature>
<dbReference type="PROSITE" id="PS50297">
    <property type="entry name" value="ANK_REP_REGION"/>
    <property type="match status" value="4"/>
</dbReference>
<dbReference type="Gene3D" id="1.25.40.20">
    <property type="entry name" value="Ankyrin repeat-containing domain"/>
    <property type="match status" value="2"/>
</dbReference>
<evidence type="ECO:0000256" key="3">
    <source>
        <dbReference type="PROSITE-ProRule" id="PRU00023"/>
    </source>
</evidence>
<sequence>MKRGTRTGLTGLQNPGLELEMTGSTNMIQWSACSQESRCPQRSRSSVLAVVKAATQWASYSGGRWKQKRRTADVHLKYSGLCEEDKQDEEHRDEPDTPNEQHLNQKLLNHFRQLAATNQDTDQVDLQFLDQVISHGADPNSSDRYGQTILHEISRAWSVDVMRFFLDRGSDLNQPDQFGVTALHVASALDYQDMVQFLLNRKADPEARTLLDQQTPLHYAAKNDAVGSIRLLLKAGASISSKDYKHRTPLQLAANLERSEAAQLLLELGAKAGIKDSDGQLCMTALIGQMSPVARLALGQFHVTDKVTRQQYYYLNLLEPELCLPKTPLQEAVVNEPTSPAPRFLSGPAPVVAPPTALRTSASTGPALMPLIRQIQTVLPNGTPHPAALMPGAGPESGLIYAAPYDYPYTLAPASILEYPLDSGAVLGKPAPPCSCDCSPTPHHHPHGQWSPAPTLLLRHTS</sequence>
<dbReference type="Proteomes" id="UP000424527">
    <property type="component" value="Unassembled WGS sequence"/>
</dbReference>
<feature type="repeat" description="ANK" evidence="3">
    <location>
        <begin position="178"/>
        <end position="210"/>
    </location>
</feature>
<feature type="repeat" description="ANK" evidence="3">
    <location>
        <begin position="212"/>
        <end position="244"/>
    </location>
</feature>
<keyword evidence="1" id="KW-0677">Repeat</keyword>
<dbReference type="SMART" id="SM00248">
    <property type="entry name" value="ANK"/>
    <property type="match status" value="5"/>
</dbReference>
<dbReference type="GO" id="GO:0070531">
    <property type="term" value="C:BRCA1-A complex"/>
    <property type="evidence" value="ECO:0007669"/>
    <property type="project" value="TreeGrafter"/>
</dbReference>
<evidence type="ECO:0000256" key="2">
    <source>
        <dbReference type="ARBA" id="ARBA00023043"/>
    </source>
</evidence>
<dbReference type="GO" id="GO:0031436">
    <property type="term" value="C:BRCA1-BARD1 complex"/>
    <property type="evidence" value="ECO:0007669"/>
    <property type="project" value="TreeGrafter"/>
</dbReference>
<dbReference type="SUPFAM" id="SSF48403">
    <property type="entry name" value="Ankyrin repeat"/>
    <property type="match status" value="1"/>
</dbReference>
<evidence type="ECO:0000256" key="4">
    <source>
        <dbReference type="SAM" id="MobiDB-lite"/>
    </source>
</evidence>
<dbReference type="InterPro" id="IPR036770">
    <property type="entry name" value="Ankyrin_rpt-contain_sf"/>
</dbReference>
<keyword evidence="6" id="KW-1185">Reference proteome</keyword>
<gene>
    <name evidence="5" type="ORF">D5F01_LYC21472</name>
</gene>
<evidence type="ECO:0000313" key="5">
    <source>
        <dbReference type="EMBL" id="KAE8280903.1"/>
    </source>
</evidence>
<dbReference type="Pfam" id="PF12796">
    <property type="entry name" value="Ank_2"/>
    <property type="match status" value="2"/>
</dbReference>
<dbReference type="AlphaFoldDB" id="A0A6G0HPA2"/>
<name>A0A6G0HPA2_LARCR</name>
<comment type="caution">
    <text evidence="5">The sequence shown here is derived from an EMBL/GenBank/DDBJ whole genome shotgun (WGS) entry which is preliminary data.</text>
</comment>
<keyword evidence="2 3" id="KW-0040">ANK repeat</keyword>
<dbReference type="EMBL" id="REGW02000021">
    <property type="protein sequence ID" value="KAE8280903.1"/>
    <property type="molecule type" value="Genomic_DNA"/>
</dbReference>
<reference evidence="5 6" key="1">
    <citation type="submission" date="2019-07" db="EMBL/GenBank/DDBJ databases">
        <title>Chromosome genome assembly for large yellow croaker.</title>
        <authorList>
            <person name="Xiao S."/>
        </authorList>
    </citation>
    <scope>NUCLEOTIDE SEQUENCE [LARGE SCALE GENOMIC DNA]</scope>
    <source>
        <strain evidence="5">JMULYC20181020</strain>
        <tissue evidence="5">Muscle</tissue>
    </source>
</reference>
<dbReference type="GO" id="GO:0085020">
    <property type="term" value="P:protein K6-linked ubiquitination"/>
    <property type="evidence" value="ECO:0007669"/>
    <property type="project" value="TreeGrafter"/>
</dbReference>
<accession>A0A6G0HPA2</accession>
<dbReference type="InterPro" id="IPR002110">
    <property type="entry name" value="Ankyrin_rpt"/>
</dbReference>
<feature type="region of interest" description="Disordered" evidence="4">
    <location>
        <begin position="439"/>
        <end position="462"/>
    </location>
</feature>
<protein>
    <submittedName>
        <fullName evidence="5">Protein quaking-A</fullName>
    </submittedName>
</protein>
<dbReference type="PANTHER" id="PTHR24171:SF8">
    <property type="entry name" value="BRCA1-ASSOCIATED RING DOMAIN PROTEIN 1"/>
    <property type="match status" value="1"/>
</dbReference>
<evidence type="ECO:0000256" key="1">
    <source>
        <dbReference type="ARBA" id="ARBA00022737"/>
    </source>
</evidence>